<feature type="compositionally biased region" description="Low complexity" evidence="1">
    <location>
        <begin position="66"/>
        <end position="120"/>
    </location>
</feature>
<dbReference type="OrthoDB" id="2437428at2759"/>
<feature type="region of interest" description="Disordered" evidence="1">
    <location>
        <begin position="133"/>
        <end position="371"/>
    </location>
</feature>
<dbReference type="Proteomes" id="UP000726737">
    <property type="component" value="Unassembled WGS sequence"/>
</dbReference>
<feature type="region of interest" description="Disordered" evidence="1">
    <location>
        <begin position="51"/>
        <end position="120"/>
    </location>
</feature>
<dbReference type="EMBL" id="JAAAJA010000531">
    <property type="protein sequence ID" value="KAG0252267.1"/>
    <property type="molecule type" value="Genomic_DNA"/>
</dbReference>
<keyword evidence="3" id="KW-1185">Reference proteome</keyword>
<feature type="compositionally biased region" description="Low complexity" evidence="1">
    <location>
        <begin position="19"/>
        <end position="35"/>
    </location>
</feature>
<evidence type="ECO:0000256" key="1">
    <source>
        <dbReference type="SAM" id="MobiDB-lite"/>
    </source>
</evidence>
<gene>
    <name evidence="2" type="ORF">BG011_007082</name>
</gene>
<feature type="compositionally biased region" description="Basic and acidic residues" evidence="1">
    <location>
        <begin position="198"/>
        <end position="208"/>
    </location>
</feature>
<feature type="compositionally biased region" description="Polar residues" evidence="1">
    <location>
        <begin position="318"/>
        <end position="339"/>
    </location>
</feature>
<evidence type="ECO:0000313" key="3">
    <source>
        <dbReference type="Proteomes" id="UP000726737"/>
    </source>
</evidence>
<feature type="region of interest" description="Disordered" evidence="1">
    <location>
        <begin position="1"/>
        <end position="36"/>
    </location>
</feature>
<feature type="compositionally biased region" description="Polar residues" evidence="1">
    <location>
        <begin position="296"/>
        <end position="306"/>
    </location>
</feature>
<proteinExistence type="predicted"/>
<comment type="caution">
    <text evidence="2">The sequence shown here is derived from an EMBL/GenBank/DDBJ whole genome shotgun (WGS) entry which is preliminary data.</text>
</comment>
<feature type="compositionally biased region" description="Polar residues" evidence="1">
    <location>
        <begin position="209"/>
        <end position="228"/>
    </location>
</feature>
<feature type="compositionally biased region" description="Low complexity" evidence="1">
    <location>
        <begin position="575"/>
        <end position="596"/>
    </location>
</feature>
<feature type="region of interest" description="Disordered" evidence="1">
    <location>
        <begin position="535"/>
        <end position="557"/>
    </location>
</feature>
<accession>A0A9P6PR21</accession>
<feature type="region of interest" description="Disordered" evidence="1">
    <location>
        <begin position="575"/>
        <end position="607"/>
    </location>
</feature>
<feature type="compositionally biased region" description="Polar residues" evidence="1">
    <location>
        <begin position="276"/>
        <end position="288"/>
    </location>
</feature>
<feature type="compositionally biased region" description="Polar residues" evidence="1">
    <location>
        <begin position="597"/>
        <end position="607"/>
    </location>
</feature>
<organism evidence="2 3">
    <name type="scientific">Mortierella polycephala</name>
    <dbReference type="NCBI Taxonomy" id="41804"/>
    <lineage>
        <taxon>Eukaryota</taxon>
        <taxon>Fungi</taxon>
        <taxon>Fungi incertae sedis</taxon>
        <taxon>Mucoromycota</taxon>
        <taxon>Mortierellomycotina</taxon>
        <taxon>Mortierellomycetes</taxon>
        <taxon>Mortierellales</taxon>
        <taxon>Mortierellaceae</taxon>
        <taxon>Mortierella</taxon>
    </lineage>
</organism>
<sequence>MSQRKGVASSKFGHLFGDSSESSSSANKESRLSSSGDLYKDPLAVFIPPVTATTTTTRSGASSVKATISSPTSSTATASRNSPPSSGSSSRSSSRLQHHSLFSSLTGDSGGSSLFDSAPSSSALSAAKRDLLFGDGASNGSSSSRRISTPPLSRNNNNVSKSSSQQSSRVSTPPLGIRVTTALDPDSSPLGFYLGDNNKQHSKDDDSRSITSPLSAEPLTRTSSQASVKSHESEGTRSNKSGRSMDNPEDVRPSASKPGTVKATSVSTASKGLHSSMHSQQPTTSSRPTPVKKTSMDQSSRSTLATNAVAADPIFNPLAQSQSTSGPPDSQSRSLKGRTSSFSPSSMNSSQSIETFQSISRASSPSIAPPPLIKSGFESECASPTLSTTSRIAVNVVIPDDATQAFANDLIFSTGPMQQASTVRSSSFLDSGISHARTFASTSDNLTSKSSNAATISNTTMINPGVGAGTVGQSKTRSGFSLGEDVADSGNPWMNTLADSLEQTKLMIETTKVDYTQSDAGQSFLPEVAFALPSPSSTHKTLAQTSHYPTSTLSSIPSLEEDMNGFQDIFTSSTSSKSRLSSSTSSKMASLTSSTTNKRASSSLSTPTWNLRDAAEAAAMDPEFQGSSSLLNQGTAKVLAMMQMPKDPLDKDVSAKEVFDNPWE</sequence>
<feature type="compositionally biased region" description="Low complexity" evidence="1">
    <location>
        <begin position="138"/>
        <end position="171"/>
    </location>
</feature>
<evidence type="ECO:0000313" key="2">
    <source>
        <dbReference type="EMBL" id="KAG0252267.1"/>
    </source>
</evidence>
<name>A0A9P6PR21_9FUNG</name>
<feature type="compositionally biased region" description="Low complexity" evidence="1">
    <location>
        <begin position="340"/>
        <end position="366"/>
    </location>
</feature>
<dbReference type="AlphaFoldDB" id="A0A9P6PR21"/>
<reference evidence="2" key="1">
    <citation type="journal article" date="2020" name="Fungal Divers.">
        <title>Resolving the Mortierellaceae phylogeny through synthesis of multi-gene phylogenetics and phylogenomics.</title>
        <authorList>
            <person name="Vandepol N."/>
            <person name="Liber J."/>
            <person name="Desiro A."/>
            <person name="Na H."/>
            <person name="Kennedy M."/>
            <person name="Barry K."/>
            <person name="Grigoriev I.V."/>
            <person name="Miller A.N."/>
            <person name="O'Donnell K."/>
            <person name="Stajich J.E."/>
            <person name="Bonito G."/>
        </authorList>
    </citation>
    <scope>NUCLEOTIDE SEQUENCE</scope>
    <source>
        <strain evidence="2">KOD948</strain>
    </source>
</reference>
<protein>
    <submittedName>
        <fullName evidence="2">Uncharacterized protein</fullName>
    </submittedName>
</protein>